<feature type="domain" description="C2H2-type" evidence="1">
    <location>
        <begin position="50"/>
        <end position="71"/>
    </location>
</feature>
<dbReference type="EnsemblPlants" id="Kaladp0048s0046.1.v1.1">
    <property type="protein sequence ID" value="Kaladp0048s0046.1.v1.1.CDS.1"/>
    <property type="gene ID" value="Kaladp0048s0046.v1.1"/>
</dbReference>
<evidence type="ECO:0000313" key="3">
    <source>
        <dbReference type="Proteomes" id="UP000594263"/>
    </source>
</evidence>
<name>A0A7N0TXR2_KALFE</name>
<dbReference type="PROSITE" id="PS00028">
    <property type="entry name" value="ZINC_FINGER_C2H2_1"/>
    <property type="match status" value="1"/>
</dbReference>
<evidence type="ECO:0000259" key="1">
    <source>
        <dbReference type="PROSITE" id="PS00028"/>
    </source>
</evidence>
<sequence length="75" mass="8697">MSINSKIRKYVKEWCRGKEDHVKSCPICRRVIEKIEGCNHIECLCGVHICWACLAAFAFGEDCYDHMRAVHQTII</sequence>
<organism evidence="2 3">
    <name type="scientific">Kalanchoe fedtschenkoi</name>
    <name type="common">Lavender scallops</name>
    <name type="synonym">South American air plant</name>
    <dbReference type="NCBI Taxonomy" id="63787"/>
    <lineage>
        <taxon>Eukaryota</taxon>
        <taxon>Viridiplantae</taxon>
        <taxon>Streptophyta</taxon>
        <taxon>Embryophyta</taxon>
        <taxon>Tracheophyta</taxon>
        <taxon>Spermatophyta</taxon>
        <taxon>Magnoliopsida</taxon>
        <taxon>eudicotyledons</taxon>
        <taxon>Gunneridae</taxon>
        <taxon>Pentapetalae</taxon>
        <taxon>Saxifragales</taxon>
        <taxon>Crassulaceae</taxon>
        <taxon>Kalanchoe</taxon>
    </lineage>
</organism>
<proteinExistence type="predicted"/>
<dbReference type="Proteomes" id="UP000594263">
    <property type="component" value="Unplaced"/>
</dbReference>
<dbReference type="InterPro" id="IPR013087">
    <property type="entry name" value="Znf_C2H2_type"/>
</dbReference>
<protein>
    <recommendedName>
        <fullName evidence="1">C2H2-type domain-containing protein</fullName>
    </recommendedName>
</protein>
<dbReference type="AlphaFoldDB" id="A0A7N0TXR2"/>
<reference evidence="2" key="1">
    <citation type="submission" date="2021-01" db="UniProtKB">
        <authorList>
            <consortium name="EnsemblPlants"/>
        </authorList>
    </citation>
    <scope>IDENTIFICATION</scope>
</reference>
<evidence type="ECO:0000313" key="2">
    <source>
        <dbReference type="EnsemblPlants" id="Kaladp0048s0046.1.v1.1.CDS.1"/>
    </source>
</evidence>
<dbReference type="Gene3D" id="1.20.120.1750">
    <property type="match status" value="1"/>
</dbReference>
<accession>A0A7N0TXR2</accession>
<dbReference type="Pfam" id="PF26200">
    <property type="entry name" value="Rcat_RNF216"/>
    <property type="match status" value="1"/>
</dbReference>
<keyword evidence="3" id="KW-1185">Reference proteome</keyword>
<dbReference type="SUPFAM" id="SSF57850">
    <property type="entry name" value="RING/U-box"/>
    <property type="match status" value="1"/>
</dbReference>
<dbReference type="Gramene" id="Kaladp0048s0046.1.v1.1">
    <property type="protein sequence ID" value="Kaladp0048s0046.1.v1.1.CDS.1"/>
    <property type="gene ID" value="Kaladp0048s0046.v1.1"/>
</dbReference>